<dbReference type="AlphaFoldDB" id="A0A7Y7U7F3"/>
<dbReference type="InterPro" id="IPR011006">
    <property type="entry name" value="CheY-like_superfamily"/>
</dbReference>
<gene>
    <name evidence="3" type="ORF">HW554_19290</name>
</gene>
<dbReference type="EMBL" id="JABKAU010000061">
    <property type="protein sequence ID" value="NVO33357.1"/>
    <property type="molecule type" value="Genomic_DNA"/>
</dbReference>
<proteinExistence type="predicted"/>
<keyword evidence="4" id="KW-1185">Reference proteome</keyword>
<dbReference type="Pfam" id="PF00072">
    <property type="entry name" value="Response_reg"/>
    <property type="match status" value="1"/>
</dbReference>
<evidence type="ECO:0000313" key="3">
    <source>
        <dbReference type="EMBL" id="NVO33357.1"/>
    </source>
</evidence>
<evidence type="ECO:0000259" key="2">
    <source>
        <dbReference type="PROSITE" id="PS50110"/>
    </source>
</evidence>
<keyword evidence="1" id="KW-0597">Phosphoprotein</keyword>
<organism evidence="3 4">
    <name type="scientific">Hymenobacter lapidiphilus</name>
    <dbReference type="NCBI Taxonomy" id="2608003"/>
    <lineage>
        <taxon>Bacteria</taxon>
        <taxon>Pseudomonadati</taxon>
        <taxon>Bacteroidota</taxon>
        <taxon>Cytophagia</taxon>
        <taxon>Cytophagales</taxon>
        <taxon>Hymenobacteraceae</taxon>
        <taxon>Hymenobacter</taxon>
    </lineage>
</organism>
<dbReference type="PANTHER" id="PTHR44520">
    <property type="entry name" value="RESPONSE REGULATOR RCP1-RELATED"/>
    <property type="match status" value="1"/>
</dbReference>
<comment type="caution">
    <text evidence="3">The sequence shown here is derived from an EMBL/GenBank/DDBJ whole genome shotgun (WGS) entry which is preliminary data.</text>
</comment>
<dbReference type="SMART" id="SM00448">
    <property type="entry name" value="REC"/>
    <property type="match status" value="1"/>
</dbReference>
<dbReference type="Proteomes" id="UP000565521">
    <property type="component" value="Unassembled WGS sequence"/>
</dbReference>
<evidence type="ECO:0000256" key="1">
    <source>
        <dbReference type="PROSITE-ProRule" id="PRU00169"/>
    </source>
</evidence>
<dbReference type="InterPro" id="IPR001789">
    <property type="entry name" value="Sig_transdc_resp-reg_receiver"/>
</dbReference>
<name>A0A7Y7U7F3_9BACT</name>
<dbReference type="PROSITE" id="PS50110">
    <property type="entry name" value="RESPONSE_REGULATORY"/>
    <property type="match status" value="1"/>
</dbReference>
<dbReference type="RefSeq" id="WP_176910166.1">
    <property type="nucleotide sequence ID" value="NZ_JABKAU010000061.1"/>
</dbReference>
<dbReference type="PANTHER" id="PTHR44520:SF2">
    <property type="entry name" value="RESPONSE REGULATOR RCP1"/>
    <property type="match status" value="1"/>
</dbReference>
<accession>A0A7Y7U7F3</accession>
<reference evidence="3 4" key="1">
    <citation type="submission" date="2020-05" db="EMBL/GenBank/DDBJ databases">
        <title>Hymenobacter terrestris sp. nov. and Hymenobacter lapidiphilus sp. nov., isolated from regoliths in Antarctica.</title>
        <authorList>
            <person name="Sedlacek I."/>
            <person name="Pantucek R."/>
            <person name="Zeman M."/>
            <person name="Holochova P."/>
            <person name="Kralova S."/>
            <person name="Stankova E."/>
            <person name="Sedo O."/>
            <person name="Micenkova L."/>
            <person name="Svec P."/>
            <person name="Gupta V."/>
            <person name="Sood U."/>
            <person name="Korpole U.S."/>
            <person name="Lal R."/>
        </authorList>
    </citation>
    <scope>NUCLEOTIDE SEQUENCE [LARGE SCALE GENOMIC DNA]</scope>
    <source>
        <strain evidence="3 4">P5342</strain>
    </source>
</reference>
<protein>
    <submittedName>
        <fullName evidence="3">Response regulator</fullName>
    </submittedName>
</protein>
<dbReference type="CDD" id="cd17546">
    <property type="entry name" value="REC_hyHK_CKI1_RcsC-like"/>
    <property type="match status" value="1"/>
</dbReference>
<sequence length="135" mass="14862">MQKLPSVLLIDDDQTNNFLNELLIKKLDVTERVLVAESGTDALSLLARNAPDAPDLILLDVNMPGMSGIQFLEAYQQLPAEQRGATVIVMLTTTMDARDLGRLDELSIAGLVSKPLTKEKVDHLLQLHFQRQLGG</sequence>
<feature type="domain" description="Response regulatory" evidence="2">
    <location>
        <begin position="6"/>
        <end position="129"/>
    </location>
</feature>
<dbReference type="InterPro" id="IPR052893">
    <property type="entry name" value="TCS_response_regulator"/>
</dbReference>
<feature type="modified residue" description="4-aspartylphosphate" evidence="1">
    <location>
        <position position="60"/>
    </location>
</feature>
<dbReference type="Gene3D" id="3.40.50.2300">
    <property type="match status" value="1"/>
</dbReference>
<evidence type="ECO:0000313" key="4">
    <source>
        <dbReference type="Proteomes" id="UP000565521"/>
    </source>
</evidence>
<dbReference type="SUPFAM" id="SSF52172">
    <property type="entry name" value="CheY-like"/>
    <property type="match status" value="1"/>
</dbReference>
<dbReference type="GO" id="GO:0000160">
    <property type="term" value="P:phosphorelay signal transduction system"/>
    <property type="evidence" value="ECO:0007669"/>
    <property type="project" value="InterPro"/>
</dbReference>